<protein>
    <submittedName>
        <fullName evidence="2">Uncharacterized protein</fullName>
    </submittedName>
</protein>
<dbReference type="RefSeq" id="WP_148059630.1">
    <property type="nucleotide sequence ID" value="NZ_RKHQ01000002.1"/>
</dbReference>
<dbReference type="PROSITE" id="PS51257">
    <property type="entry name" value="PROKAR_LIPOPROTEIN"/>
    <property type="match status" value="1"/>
</dbReference>
<evidence type="ECO:0000313" key="3">
    <source>
        <dbReference type="Proteomes" id="UP000275356"/>
    </source>
</evidence>
<dbReference type="OrthoDB" id="3403621at2"/>
<evidence type="ECO:0000256" key="1">
    <source>
        <dbReference type="SAM" id="SignalP"/>
    </source>
</evidence>
<gene>
    <name evidence="2" type="ORF">EDD28_2809</name>
</gene>
<comment type="caution">
    <text evidence="2">The sequence shown here is derived from an EMBL/GenBank/DDBJ whole genome shotgun (WGS) entry which is preliminary data.</text>
</comment>
<dbReference type="EMBL" id="RKHQ01000002">
    <property type="protein sequence ID" value="ROR93397.1"/>
    <property type="molecule type" value="Genomic_DNA"/>
</dbReference>
<accession>A0A3N2D0V9</accession>
<reference evidence="2 3" key="1">
    <citation type="submission" date="2018-11" db="EMBL/GenBank/DDBJ databases">
        <title>Sequencing the genomes of 1000 actinobacteria strains.</title>
        <authorList>
            <person name="Klenk H.-P."/>
        </authorList>
    </citation>
    <scope>NUCLEOTIDE SEQUENCE [LARGE SCALE GENOMIC DNA]</scope>
    <source>
        <strain evidence="2 3">DSM 13521</strain>
    </source>
</reference>
<dbReference type="AlphaFoldDB" id="A0A3N2D0V9"/>
<name>A0A3N2D0V9_9MICO</name>
<feature type="signal peptide" evidence="1">
    <location>
        <begin position="1"/>
        <end position="24"/>
    </location>
</feature>
<proteinExistence type="predicted"/>
<dbReference type="Proteomes" id="UP000275356">
    <property type="component" value="Unassembled WGS sequence"/>
</dbReference>
<evidence type="ECO:0000313" key="2">
    <source>
        <dbReference type="EMBL" id="ROR93397.1"/>
    </source>
</evidence>
<keyword evidence="3" id="KW-1185">Reference proteome</keyword>
<keyword evidence="1" id="KW-0732">Signal</keyword>
<feature type="chain" id="PRO_5039104910" evidence="1">
    <location>
        <begin position="25"/>
        <end position="320"/>
    </location>
</feature>
<sequence>MRRRTPLVLICAALLAACSSGPSVELGEGSMERLDSSPLSEFYTSVYGEVTLTQDEEAVQQRSRQLREADLTAECMAAQGFSDYVPWFPGMGLTATTPEEDPSLDPLERATQWGYGVFTSTAPIVENPDAYIDPNQAVMQQMSDAERSAFWRALVEGDGSGPGANGRLDQADGCVPWASEEVNEIDPRWERGASAFSDPRFAELDRAIQDISTTVAESTALADANRAWSDCMGQDGYDYASPEAAEAHFTILGGEIESRTSDEAKAVAADEIATAVSDQQCRSDTNYDETVQQITWNAEQQILDLYADDITALLGAIQAN</sequence>
<organism evidence="2 3">
    <name type="scientific">Salana multivorans</name>
    <dbReference type="NCBI Taxonomy" id="120377"/>
    <lineage>
        <taxon>Bacteria</taxon>
        <taxon>Bacillati</taxon>
        <taxon>Actinomycetota</taxon>
        <taxon>Actinomycetes</taxon>
        <taxon>Micrococcales</taxon>
        <taxon>Beutenbergiaceae</taxon>
        <taxon>Salana</taxon>
    </lineage>
</organism>